<dbReference type="AlphaFoldDB" id="A0A7N0ZX70"/>
<dbReference type="Gene3D" id="3.40.525.10">
    <property type="entry name" value="CRAL-TRIO lipid binding domain"/>
    <property type="match status" value="1"/>
</dbReference>
<dbReference type="InterPro" id="IPR036865">
    <property type="entry name" value="CRAL-TRIO_dom_sf"/>
</dbReference>
<accession>A0A7N0ZX70</accession>
<dbReference type="CDD" id="cd00170">
    <property type="entry name" value="SEC14"/>
    <property type="match status" value="1"/>
</dbReference>
<dbReference type="Pfam" id="PF00650">
    <property type="entry name" value="CRAL_TRIO"/>
    <property type="match status" value="1"/>
</dbReference>
<dbReference type="EnsemblPlants" id="Kaladp0048s0359.1.v1.1">
    <property type="protein sequence ID" value="Kaladp0048s0359.1.v1.1"/>
    <property type="gene ID" value="Kaladp0048s0359.v1.1"/>
</dbReference>
<dbReference type="GO" id="GO:0008526">
    <property type="term" value="F:phosphatidylinositol transfer activity"/>
    <property type="evidence" value="ECO:0007669"/>
    <property type="project" value="TreeGrafter"/>
</dbReference>
<evidence type="ECO:0000313" key="3">
    <source>
        <dbReference type="EnsemblPlants" id="Kaladp0048s0359.1.v1.1"/>
    </source>
</evidence>
<dbReference type="PANTHER" id="PTHR45824">
    <property type="entry name" value="GH16843P"/>
    <property type="match status" value="1"/>
</dbReference>
<feature type="compositionally biased region" description="Low complexity" evidence="1">
    <location>
        <begin position="77"/>
        <end position="89"/>
    </location>
</feature>
<dbReference type="Gramene" id="Kaladp0048s0359.1.v1.1">
    <property type="protein sequence ID" value="Kaladp0048s0359.1.v1.1"/>
    <property type="gene ID" value="Kaladp0048s0359.v1.1"/>
</dbReference>
<proteinExistence type="predicted"/>
<dbReference type="InterPro" id="IPR052578">
    <property type="entry name" value="PI_Transfer_CRAL-TRIO"/>
</dbReference>
<dbReference type="Proteomes" id="UP000594263">
    <property type="component" value="Unplaced"/>
</dbReference>
<feature type="region of interest" description="Disordered" evidence="1">
    <location>
        <begin position="77"/>
        <end position="97"/>
    </location>
</feature>
<protein>
    <recommendedName>
        <fullName evidence="2">CRAL-TRIO domain-containing protein</fullName>
    </recommendedName>
</protein>
<feature type="domain" description="CRAL-TRIO" evidence="2">
    <location>
        <begin position="5"/>
        <end position="96"/>
    </location>
</feature>
<evidence type="ECO:0000313" key="4">
    <source>
        <dbReference type="Proteomes" id="UP000594263"/>
    </source>
</evidence>
<dbReference type="SUPFAM" id="SSF52087">
    <property type="entry name" value="CRAL/TRIO domain"/>
    <property type="match status" value="1"/>
</dbReference>
<evidence type="ECO:0000259" key="2">
    <source>
        <dbReference type="Pfam" id="PF00650"/>
    </source>
</evidence>
<keyword evidence="4" id="KW-1185">Reference proteome</keyword>
<dbReference type="InterPro" id="IPR001251">
    <property type="entry name" value="CRAL-TRIO_dom"/>
</dbReference>
<reference evidence="3" key="1">
    <citation type="submission" date="2021-01" db="UniProtKB">
        <authorList>
            <consortium name="EnsemblPlants"/>
        </authorList>
    </citation>
    <scope>IDENTIFICATION</scope>
</reference>
<sequence>MLQNSTSIDDQMKLVVYTFENATFGLPEGLEHLVWLIDFTGWSLFNVPLKASRDFLSTMQNHYPERLAMCFLYDPPASSTPPSRLRSTSWMQKRSRRSNLCTRKMKRVLSS</sequence>
<dbReference type="PANTHER" id="PTHR45824:SF22">
    <property type="entry name" value="SEC14P-LIKE PHOSPHATIDYLINOSITOL TRANSFER FAMILY PROTEIN"/>
    <property type="match status" value="1"/>
</dbReference>
<evidence type="ECO:0000256" key="1">
    <source>
        <dbReference type="SAM" id="MobiDB-lite"/>
    </source>
</evidence>
<name>A0A7N0ZX70_KALFE</name>
<organism evidence="3 4">
    <name type="scientific">Kalanchoe fedtschenkoi</name>
    <name type="common">Lavender scallops</name>
    <name type="synonym">South American air plant</name>
    <dbReference type="NCBI Taxonomy" id="63787"/>
    <lineage>
        <taxon>Eukaryota</taxon>
        <taxon>Viridiplantae</taxon>
        <taxon>Streptophyta</taxon>
        <taxon>Embryophyta</taxon>
        <taxon>Tracheophyta</taxon>
        <taxon>Spermatophyta</taxon>
        <taxon>Magnoliopsida</taxon>
        <taxon>eudicotyledons</taxon>
        <taxon>Gunneridae</taxon>
        <taxon>Pentapetalae</taxon>
        <taxon>Saxifragales</taxon>
        <taxon>Crassulaceae</taxon>
        <taxon>Kalanchoe</taxon>
    </lineage>
</organism>